<dbReference type="AlphaFoldDB" id="A0A3M0I846"/>
<evidence type="ECO:0000256" key="1">
    <source>
        <dbReference type="ARBA" id="ARBA00023002"/>
    </source>
</evidence>
<dbReference type="Proteomes" id="UP000270471">
    <property type="component" value="Unassembled WGS sequence"/>
</dbReference>
<feature type="region of interest" description="Disordered" evidence="2">
    <location>
        <begin position="1"/>
        <end position="39"/>
    </location>
</feature>
<dbReference type="InterPro" id="IPR012349">
    <property type="entry name" value="Split_barrel_FMN-bd"/>
</dbReference>
<reference evidence="4 5" key="1">
    <citation type="submission" date="2017-11" db="EMBL/GenBank/DDBJ databases">
        <title>Draft genome of actinobacteria isolated from guarana (Paullinia cupana (Mart.) Ducke.</title>
        <authorList>
            <person name="Siqueira K.A."/>
            <person name="Liotti R.G."/>
            <person name="Mendes T.A.O."/>
            <person name="Soares M.A."/>
        </authorList>
    </citation>
    <scope>NUCLEOTIDE SEQUENCE [LARGE SCALE GENOMIC DNA]</scope>
    <source>
        <strain evidence="4 5">193</strain>
    </source>
</reference>
<dbReference type="InterPro" id="IPR052019">
    <property type="entry name" value="F420H2_bilvrd_red/Heme_oxyg"/>
</dbReference>
<dbReference type="InterPro" id="IPR011576">
    <property type="entry name" value="Pyridox_Oxase_N"/>
</dbReference>
<keyword evidence="1" id="KW-0560">Oxidoreductase</keyword>
<protein>
    <recommendedName>
        <fullName evidence="3">Pyridoxamine 5'-phosphate oxidase N-terminal domain-containing protein</fullName>
    </recommendedName>
</protein>
<dbReference type="GO" id="GO:0016627">
    <property type="term" value="F:oxidoreductase activity, acting on the CH-CH group of donors"/>
    <property type="evidence" value="ECO:0007669"/>
    <property type="project" value="TreeGrafter"/>
</dbReference>
<evidence type="ECO:0000313" key="5">
    <source>
        <dbReference type="Proteomes" id="UP000270471"/>
    </source>
</evidence>
<proteinExistence type="predicted"/>
<gene>
    <name evidence="4" type="ORF">CTZ28_30020</name>
</gene>
<evidence type="ECO:0000313" key="4">
    <source>
        <dbReference type="EMBL" id="RMB82369.1"/>
    </source>
</evidence>
<dbReference type="Pfam" id="PF01243">
    <property type="entry name" value="PNPOx_N"/>
    <property type="match status" value="1"/>
</dbReference>
<sequence>MGGGCRTDGDPHREGTERAHRLTRGTSSTPLAFARPLTSGRPCAPRRYLRHARRLPPTLPGITLAASVPYHGTERTACVAGLPVRQRHHVADFDSTTVADRALRHAARSRPGEMPVPAQEPSVEEVEESIKELLRDEPVATLATLDSDGNPATSHMHYGADGLRVYMLTFGYTRKHAEILANPRVSYSVHHAPPGGFAERLQSRSLQVKGRACVVHDAEEIAHAVKVIREQLQEPGPDSMFDNVKPPEQGGQQVMLRVDPVEALWADTRVRLLWRMLLEFSEGGKRVTGMRSYDSVIERKKGR</sequence>
<dbReference type="EMBL" id="PENI01000023">
    <property type="protein sequence ID" value="RMB82369.1"/>
    <property type="molecule type" value="Genomic_DNA"/>
</dbReference>
<organism evidence="4 5">
    <name type="scientific">Streptomyces shenzhenensis</name>
    <dbReference type="NCBI Taxonomy" id="943815"/>
    <lineage>
        <taxon>Bacteria</taxon>
        <taxon>Bacillati</taxon>
        <taxon>Actinomycetota</taxon>
        <taxon>Actinomycetes</taxon>
        <taxon>Kitasatosporales</taxon>
        <taxon>Streptomycetaceae</taxon>
        <taxon>Streptomyces</taxon>
    </lineage>
</organism>
<comment type="caution">
    <text evidence="4">The sequence shown here is derived from an EMBL/GenBank/DDBJ whole genome shotgun (WGS) entry which is preliminary data.</text>
</comment>
<dbReference type="SUPFAM" id="SSF50475">
    <property type="entry name" value="FMN-binding split barrel"/>
    <property type="match status" value="1"/>
</dbReference>
<feature type="domain" description="Pyridoxamine 5'-phosphate oxidase N-terminal" evidence="3">
    <location>
        <begin position="127"/>
        <end position="236"/>
    </location>
</feature>
<evidence type="ECO:0000259" key="3">
    <source>
        <dbReference type="Pfam" id="PF01243"/>
    </source>
</evidence>
<dbReference type="PANTHER" id="PTHR35176:SF6">
    <property type="entry name" value="HEME OXYGENASE HI_0854-RELATED"/>
    <property type="match status" value="1"/>
</dbReference>
<dbReference type="OrthoDB" id="162914at2"/>
<dbReference type="PANTHER" id="PTHR35176">
    <property type="entry name" value="HEME OXYGENASE HI_0854-RELATED"/>
    <property type="match status" value="1"/>
</dbReference>
<evidence type="ECO:0000256" key="2">
    <source>
        <dbReference type="SAM" id="MobiDB-lite"/>
    </source>
</evidence>
<dbReference type="Gene3D" id="2.30.110.10">
    <property type="entry name" value="Electron Transport, Fmn-binding Protein, Chain A"/>
    <property type="match status" value="1"/>
</dbReference>
<name>A0A3M0I846_9ACTN</name>
<keyword evidence="5" id="KW-1185">Reference proteome</keyword>
<dbReference type="GO" id="GO:0070967">
    <property type="term" value="F:coenzyme F420 binding"/>
    <property type="evidence" value="ECO:0007669"/>
    <property type="project" value="TreeGrafter"/>
</dbReference>
<feature type="compositionally biased region" description="Basic and acidic residues" evidence="2">
    <location>
        <begin position="7"/>
        <end position="20"/>
    </location>
</feature>
<dbReference type="GO" id="GO:0005829">
    <property type="term" value="C:cytosol"/>
    <property type="evidence" value="ECO:0007669"/>
    <property type="project" value="TreeGrafter"/>
</dbReference>
<accession>A0A3M0I846</accession>